<dbReference type="EMBL" id="OZ075139">
    <property type="protein sequence ID" value="CAL5016568.1"/>
    <property type="molecule type" value="Genomic_DNA"/>
</dbReference>
<dbReference type="AlphaFoldDB" id="A0ABC9CBJ4"/>
<name>A0ABC9CBJ4_9POAL</name>
<gene>
    <name evidence="2" type="ORF">URODEC1_LOCUS73293</name>
</gene>
<evidence type="ECO:0000313" key="3">
    <source>
        <dbReference type="Proteomes" id="UP001497457"/>
    </source>
</evidence>
<proteinExistence type="predicted"/>
<dbReference type="Proteomes" id="UP001497457">
    <property type="component" value="Chromosome 29rd"/>
</dbReference>
<keyword evidence="3" id="KW-1185">Reference proteome</keyword>
<dbReference type="PANTHER" id="PTHR34808">
    <property type="entry name" value="EXPRESSED PROTEIN"/>
    <property type="match status" value="1"/>
</dbReference>
<feature type="region of interest" description="Disordered" evidence="1">
    <location>
        <begin position="67"/>
        <end position="89"/>
    </location>
</feature>
<sequence>MSSMEMQDSYLFDGLLEAPTMSSEQIKHAREQALKILKTKSPEEALKIFTEGSGAKADHLLRGKVETATLPPNTVDAKPNGAVQHSPKN</sequence>
<organism evidence="2 3">
    <name type="scientific">Urochloa decumbens</name>
    <dbReference type="NCBI Taxonomy" id="240449"/>
    <lineage>
        <taxon>Eukaryota</taxon>
        <taxon>Viridiplantae</taxon>
        <taxon>Streptophyta</taxon>
        <taxon>Embryophyta</taxon>
        <taxon>Tracheophyta</taxon>
        <taxon>Spermatophyta</taxon>
        <taxon>Magnoliopsida</taxon>
        <taxon>Liliopsida</taxon>
        <taxon>Poales</taxon>
        <taxon>Poaceae</taxon>
        <taxon>PACMAD clade</taxon>
        <taxon>Panicoideae</taxon>
        <taxon>Panicodae</taxon>
        <taxon>Paniceae</taxon>
        <taxon>Melinidinae</taxon>
        <taxon>Urochloa</taxon>
    </lineage>
</organism>
<evidence type="ECO:0000256" key="1">
    <source>
        <dbReference type="SAM" id="MobiDB-lite"/>
    </source>
</evidence>
<evidence type="ECO:0000313" key="2">
    <source>
        <dbReference type="EMBL" id="CAL5016568.1"/>
    </source>
</evidence>
<reference evidence="2" key="1">
    <citation type="submission" date="2024-10" db="EMBL/GenBank/DDBJ databases">
        <authorList>
            <person name="Ryan C."/>
        </authorList>
    </citation>
    <scope>NUCLEOTIDE SEQUENCE [LARGE SCALE GENOMIC DNA]</scope>
</reference>
<protein>
    <submittedName>
        <fullName evidence="2">Uncharacterized protein</fullName>
    </submittedName>
</protein>
<accession>A0ABC9CBJ4</accession>
<dbReference type="PANTHER" id="PTHR34808:SF9">
    <property type="entry name" value="OS04G0458800 PROTEIN"/>
    <property type="match status" value="1"/>
</dbReference>